<evidence type="ECO:0000313" key="8">
    <source>
        <dbReference type="Proteomes" id="UP000037395"/>
    </source>
</evidence>
<dbReference type="KEGG" id="kau:B6264_02340"/>
<protein>
    <submittedName>
        <fullName evidence="7">Acetylhydrolase</fullName>
    </submittedName>
</protein>
<evidence type="ECO:0000256" key="3">
    <source>
        <dbReference type="ARBA" id="ARBA00023098"/>
    </source>
</evidence>
<comment type="caution">
    <text evidence="7">The sequence shown here is derived from an EMBL/GenBank/DDBJ whole genome shotgun (WGS) entry which is preliminary data.</text>
</comment>
<keyword evidence="5" id="KW-0732">Signal</keyword>
<evidence type="ECO:0000256" key="1">
    <source>
        <dbReference type="ARBA" id="ARBA00022801"/>
    </source>
</evidence>
<keyword evidence="1 7" id="KW-0378">Hydrolase</keyword>
<feature type="signal peptide" evidence="5">
    <location>
        <begin position="1"/>
        <end position="38"/>
    </location>
</feature>
<evidence type="ECO:0000256" key="2">
    <source>
        <dbReference type="ARBA" id="ARBA00022963"/>
    </source>
</evidence>
<dbReference type="Proteomes" id="UP000037395">
    <property type="component" value="Unassembled WGS sequence"/>
</dbReference>
<dbReference type="Proteomes" id="UP000610124">
    <property type="component" value="Unassembled WGS sequence"/>
</dbReference>
<keyword evidence="3" id="KW-0443">Lipid metabolism</keyword>
<dbReference type="Pfam" id="PF03403">
    <property type="entry name" value="PAF-AH_p_II"/>
    <property type="match status" value="1"/>
</dbReference>
<accession>A0A8H9HKQ9</accession>
<dbReference type="OrthoDB" id="569821at2"/>
<proteinExistence type="predicted"/>
<dbReference type="PANTHER" id="PTHR10272">
    <property type="entry name" value="PLATELET-ACTIVATING FACTOR ACETYLHYDROLASE"/>
    <property type="match status" value="1"/>
</dbReference>
<reference evidence="7" key="4">
    <citation type="submission" date="2016-08" db="EMBL/GenBank/DDBJ databases">
        <title>Sequencing, Assembly and Comparative Genomics of S. aureofaciens ATCC 10762.</title>
        <authorList>
            <person name="Gradnigo J.S."/>
            <person name="Johnson N."/>
            <person name="Somerville G.A."/>
        </authorList>
    </citation>
    <scope>NUCLEOTIDE SEQUENCE [LARGE SCALE GENOMIC DNA]</scope>
    <source>
        <strain evidence="7">ATCC 10762</strain>
    </source>
</reference>
<reference evidence="6" key="5">
    <citation type="submission" date="2020-09" db="EMBL/GenBank/DDBJ databases">
        <authorList>
            <person name="Sun Q."/>
            <person name="Ohkuma M."/>
        </authorList>
    </citation>
    <scope>NUCLEOTIDE SEQUENCE</scope>
    <source>
        <strain evidence="6">JCM 4434</strain>
    </source>
</reference>
<sequence>MDTTPFTSPNGPTRRRMLGAALALGAAAPLGLASTARAEAPTPPSSTPGPAAGRLTLPGPTGPHRVGTAALHLRDTSRPDPFAGPGRYRELMASVWYPAERADELPLAPWMTDGAMRAYLDDFGFKLPLSATPLTAGHLGAPVHRTGHRTGHRLPVVVYSHGAHSHRAINTVTVQELASHGYVVVTVDHTWDAFTEFPDGRVLTPWIDGAPRLGPRDYAADARFVLDCVEEIAAGRNPDMDGKPLPDGLLGAPDPLDVGMFGWSKGGSATAAVTMADRRVRAGLSIDGPMQAITVTDLDRPFLMLTAEFGRDQNPDAVTFWNHLRGWRRNIQADGVRHSSYSDAAPLMPQVAELLGLPAQQVQQMVGTLPADSSVRIQQAYPLAFFDLHLRHRRGSLLDGPSPRFPDVKFLP</sequence>
<dbReference type="RefSeq" id="WP_030551836.1">
    <property type="nucleotide sequence ID" value="NZ_BMUB01000005.1"/>
</dbReference>
<dbReference type="PROSITE" id="PS51318">
    <property type="entry name" value="TAT"/>
    <property type="match status" value="1"/>
</dbReference>
<reference evidence="7 8" key="2">
    <citation type="submission" date="2014-07" db="EMBL/GenBank/DDBJ databases">
        <authorList>
            <person name="Zhang J.E."/>
            <person name="Yang H."/>
            <person name="Guo J."/>
            <person name="Deng Z."/>
            <person name="Luo H."/>
            <person name="Luo M."/>
            <person name="Zhao B."/>
        </authorList>
    </citation>
    <scope>NUCLEOTIDE SEQUENCE [LARGE SCALE GENOMIC DNA]</scope>
    <source>
        <strain evidence="7">ATCC 10762</strain>
        <strain evidence="8">ATCC 10762 / DSM 40127 / CCM 3239 / JCM 4008 / LMG 5968 / NBRC 12843 / NCIMB 8234 / A-377</strain>
    </source>
</reference>
<reference evidence="6" key="1">
    <citation type="journal article" date="2014" name="Int. J. Syst. Evol. Microbiol.">
        <title>Complete genome sequence of Corynebacterium casei LMG S-19264T (=DSM 44701T), isolated from a smear-ripened cheese.</title>
        <authorList>
            <consortium name="US DOE Joint Genome Institute (JGI-PGF)"/>
            <person name="Walter F."/>
            <person name="Albersmeier A."/>
            <person name="Kalinowski J."/>
            <person name="Ruckert C."/>
        </authorList>
    </citation>
    <scope>NUCLEOTIDE SEQUENCE</scope>
    <source>
        <strain evidence="6">JCM 4434</strain>
    </source>
</reference>
<accession>A0A1E7N050</accession>
<dbReference type="InterPro" id="IPR006311">
    <property type="entry name" value="TAT_signal"/>
</dbReference>
<organism evidence="7 8">
    <name type="scientific">Kitasatospora aureofaciens</name>
    <name type="common">Streptomyces aureofaciens</name>
    <dbReference type="NCBI Taxonomy" id="1894"/>
    <lineage>
        <taxon>Bacteria</taxon>
        <taxon>Bacillati</taxon>
        <taxon>Actinomycetota</taxon>
        <taxon>Actinomycetes</taxon>
        <taxon>Kitasatosporales</taxon>
        <taxon>Streptomycetaceae</taxon>
        <taxon>Kitasatospora</taxon>
    </lineage>
</organism>
<evidence type="ECO:0000313" key="7">
    <source>
        <dbReference type="EMBL" id="OEV34056.1"/>
    </source>
</evidence>
<dbReference type="PANTHER" id="PTHR10272:SF0">
    <property type="entry name" value="PLATELET-ACTIVATING FACTOR ACETYLHYDROLASE"/>
    <property type="match status" value="1"/>
</dbReference>
<dbReference type="GeneID" id="97485659"/>
<dbReference type="EMBL" id="BMUB01000005">
    <property type="protein sequence ID" value="GGU72784.1"/>
    <property type="molecule type" value="Genomic_DNA"/>
</dbReference>
<feature type="chain" id="PRO_5015063927" evidence="5">
    <location>
        <begin position="39"/>
        <end position="412"/>
    </location>
</feature>
<dbReference type="EMBL" id="JPRF03000054">
    <property type="protein sequence ID" value="OEV34056.1"/>
    <property type="molecule type" value="Genomic_DNA"/>
</dbReference>
<dbReference type="SUPFAM" id="SSF53474">
    <property type="entry name" value="alpha/beta-Hydrolases"/>
    <property type="match status" value="1"/>
</dbReference>
<feature type="region of interest" description="Disordered" evidence="4">
    <location>
        <begin position="36"/>
        <end position="85"/>
    </location>
</feature>
<gene>
    <name evidence="6" type="ORF">GCM10010502_25490</name>
    <name evidence="7" type="ORF">HS99_0011490</name>
</gene>
<keyword evidence="8" id="KW-1185">Reference proteome</keyword>
<dbReference type="Gene3D" id="3.40.50.1820">
    <property type="entry name" value="alpha/beta hydrolase"/>
    <property type="match status" value="1"/>
</dbReference>
<evidence type="ECO:0000256" key="5">
    <source>
        <dbReference type="SAM" id="SignalP"/>
    </source>
</evidence>
<dbReference type="GO" id="GO:0016042">
    <property type="term" value="P:lipid catabolic process"/>
    <property type="evidence" value="ECO:0007669"/>
    <property type="project" value="UniProtKB-KW"/>
</dbReference>
<evidence type="ECO:0000256" key="4">
    <source>
        <dbReference type="SAM" id="MobiDB-lite"/>
    </source>
</evidence>
<dbReference type="AlphaFoldDB" id="A0A1E7N050"/>
<keyword evidence="2" id="KW-0442">Lipid degradation</keyword>
<dbReference type="InterPro" id="IPR029058">
    <property type="entry name" value="AB_hydrolase_fold"/>
</dbReference>
<dbReference type="GO" id="GO:0003847">
    <property type="term" value="F:1-alkyl-2-acetylglycerophosphocholine esterase activity"/>
    <property type="evidence" value="ECO:0007669"/>
    <property type="project" value="TreeGrafter"/>
</dbReference>
<evidence type="ECO:0000313" key="6">
    <source>
        <dbReference type="EMBL" id="GGU72784.1"/>
    </source>
</evidence>
<reference evidence="8" key="3">
    <citation type="submission" date="2016-08" db="EMBL/GenBank/DDBJ databases">
        <title>Sequencing, assembly and comparative genomics of S. aureofaciens ATCC 10762.</title>
        <authorList>
            <person name="Gradnigo J.S."/>
            <person name="Johnson N."/>
            <person name="Somerville G.A."/>
        </authorList>
    </citation>
    <scope>NUCLEOTIDE SEQUENCE [LARGE SCALE GENOMIC DNA]</scope>
    <source>
        <strain evidence="8">ATCC 10762 / DSM 40127 / CCM 3239 / JCM 4008 / LMG 5968 / NBRC 12843 / NCIMB 8234 / A-377</strain>
    </source>
</reference>
<name>A0A1E7N050_KITAU</name>